<feature type="compositionally biased region" description="Acidic residues" evidence="1">
    <location>
        <begin position="64"/>
        <end position="119"/>
    </location>
</feature>
<gene>
    <name evidence="2" type="ORF">METZ01_LOCUS65306</name>
</gene>
<evidence type="ECO:0000256" key="1">
    <source>
        <dbReference type="SAM" id="MobiDB-lite"/>
    </source>
</evidence>
<evidence type="ECO:0000313" key="2">
    <source>
        <dbReference type="EMBL" id="SVA12452.1"/>
    </source>
</evidence>
<feature type="region of interest" description="Disordered" evidence="1">
    <location>
        <begin position="40"/>
        <end position="119"/>
    </location>
</feature>
<feature type="compositionally biased region" description="Basic and acidic residues" evidence="1">
    <location>
        <begin position="243"/>
        <end position="255"/>
    </location>
</feature>
<protein>
    <submittedName>
        <fullName evidence="2">Uncharacterized protein</fullName>
    </submittedName>
</protein>
<feature type="region of interest" description="Disordered" evidence="1">
    <location>
        <begin position="181"/>
        <end position="292"/>
    </location>
</feature>
<reference evidence="2" key="1">
    <citation type="submission" date="2018-05" db="EMBL/GenBank/DDBJ databases">
        <authorList>
            <person name="Lanie J.A."/>
            <person name="Ng W.-L."/>
            <person name="Kazmierczak K.M."/>
            <person name="Andrzejewski T.M."/>
            <person name="Davidsen T.M."/>
            <person name="Wayne K.J."/>
            <person name="Tettelin H."/>
            <person name="Glass J.I."/>
            <person name="Rusch D."/>
            <person name="Podicherti R."/>
            <person name="Tsui H.-C.T."/>
            <person name="Winkler M.E."/>
        </authorList>
    </citation>
    <scope>NUCLEOTIDE SEQUENCE</scope>
</reference>
<feature type="compositionally biased region" description="Acidic residues" evidence="1">
    <location>
        <begin position="181"/>
        <end position="191"/>
    </location>
</feature>
<feature type="compositionally biased region" description="Low complexity" evidence="1">
    <location>
        <begin position="205"/>
        <end position="223"/>
    </location>
</feature>
<proteinExistence type="predicted"/>
<organism evidence="2">
    <name type="scientific">marine metagenome</name>
    <dbReference type="NCBI Taxonomy" id="408172"/>
    <lineage>
        <taxon>unclassified sequences</taxon>
        <taxon>metagenomes</taxon>
        <taxon>ecological metagenomes</taxon>
    </lineage>
</organism>
<accession>A0A381T8F6</accession>
<feature type="compositionally biased region" description="Acidic residues" evidence="1">
    <location>
        <begin position="41"/>
        <end position="57"/>
    </location>
</feature>
<sequence length="292" mass="31482">MTTREKLEKVLEFIINEENEKASDLLHDVFVEKARGIYEEIATEDEDIEEATEEEVEEAKSDDDKEDKEQVDEADIQDQFADEVETDSEQIDQEEVAEEDPMADELPMDDEMGDEAGEDPVEDAFMNVEDALDELKAEFAQLMGDEEPMDDEMGDAPVDDMSDMVDAEEEDALMMGGNDEEPVEEELDYEQVGEGAVNVPDPNMSETGFAAAGGSTGAVGSKSPVAGKNDMGGNVVKVNDGSEGDHGDNAVKEDNAGNVNVPGGKAGKAQSNVADPKNSEEASNKKSPIDGS</sequence>
<feature type="compositionally biased region" description="Basic and acidic residues" evidence="1">
    <location>
        <begin position="277"/>
        <end position="292"/>
    </location>
</feature>
<name>A0A381T8F6_9ZZZZ</name>
<dbReference type="EMBL" id="UINC01004186">
    <property type="protein sequence ID" value="SVA12452.1"/>
    <property type="molecule type" value="Genomic_DNA"/>
</dbReference>
<dbReference type="AlphaFoldDB" id="A0A381T8F6"/>